<dbReference type="InterPro" id="IPR013249">
    <property type="entry name" value="RNA_pol_sigma70_r4_t2"/>
</dbReference>
<dbReference type="Pfam" id="PF04542">
    <property type="entry name" value="Sigma70_r2"/>
    <property type="match status" value="1"/>
</dbReference>
<dbReference type="SUPFAM" id="SSF88659">
    <property type="entry name" value="Sigma3 and sigma4 domains of RNA polymerase sigma factors"/>
    <property type="match status" value="1"/>
</dbReference>
<dbReference type="PANTHER" id="PTHR43133:SF8">
    <property type="entry name" value="RNA POLYMERASE SIGMA FACTOR HI_1459-RELATED"/>
    <property type="match status" value="1"/>
</dbReference>
<dbReference type="Gene3D" id="1.10.1740.10">
    <property type="match status" value="1"/>
</dbReference>
<dbReference type="InterPro" id="IPR013325">
    <property type="entry name" value="RNA_pol_sigma_r2"/>
</dbReference>
<evidence type="ECO:0000259" key="7">
    <source>
        <dbReference type="Pfam" id="PF08281"/>
    </source>
</evidence>
<dbReference type="InterPro" id="IPR007627">
    <property type="entry name" value="RNA_pol_sigma70_r2"/>
</dbReference>
<feature type="domain" description="RNA polymerase sigma-70 region 2" evidence="6">
    <location>
        <begin position="20"/>
        <end position="81"/>
    </location>
</feature>
<evidence type="ECO:0000256" key="5">
    <source>
        <dbReference type="ARBA" id="ARBA00023163"/>
    </source>
</evidence>
<gene>
    <name evidence="8" type="ORF">ACFYM3_24280</name>
</gene>
<evidence type="ECO:0000313" key="8">
    <source>
        <dbReference type="EMBL" id="MFE9227692.1"/>
    </source>
</evidence>
<keyword evidence="9" id="KW-1185">Reference proteome</keyword>
<name>A0ABW6LJL3_9ACTN</name>
<reference evidence="8 9" key="1">
    <citation type="submission" date="2024-10" db="EMBL/GenBank/DDBJ databases">
        <title>The Natural Products Discovery Center: Release of the First 8490 Sequenced Strains for Exploring Actinobacteria Biosynthetic Diversity.</title>
        <authorList>
            <person name="Kalkreuter E."/>
            <person name="Kautsar S.A."/>
            <person name="Yang D."/>
            <person name="Bader C.D."/>
            <person name="Teijaro C.N."/>
            <person name="Fluegel L."/>
            <person name="Davis C.M."/>
            <person name="Simpson J.R."/>
            <person name="Lauterbach L."/>
            <person name="Steele A.D."/>
            <person name="Gui C."/>
            <person name="Meng S."/>
            <person name="Li G."/>
            <person name="Viehrig K."/>
            <person name="Ye F."/>
            <person name="Su P."/>
            <person name="Kiefer A.F."/>
            <person name="Nichols A."/>
            <person name="Cepeda A.J."/>
            <person name="Yan W."/>
            <person name="Fan B."/>
            <person name="Jiang Y."/>
            <person name="Adhikari A."/>
            <person name="Zheng C.-J."/>
            <person name="Schuster L."/>
            <person name="Cowan T.M."/>
            <person name="Smanski M.J."/>
            <person name="Chevrette M.G."/>
            <person name="De Carvalho L.P.S."/>
            <person name="Shen B."/>
        </authorList>
    </citation>
    <scope>NUCLEOTIDE SEQUENCE [LARGE SCALE GENOMIC DNA]</scope>
    <source>
        <strain evidence="8 9">NPDC007066</strain>
    </source>
</reference>
<accession>A0ABW6LJL3</accession>
<evidence type="ECO:0000256" key="1">
    <source>
        <dbReference type="ARBA" id="ARBA00010641"/>
    </source>
</evidence>
<protein>
    <submittedName>
        <fullName evidence="8">RNA polymerase sigma factor</fullName>
    </submittedName>
</protein>
<sequence>METFETGNGRARTERFTACYVREYPRVSAFLYRRTGDRSAAEELAAEVFRIAWERELAGQETGSGWLFVTARNLLGNHYRATLRLRELHRRITDELDRPAATDEDSDVLDTLDALPERHRQVLLLTYWDGLSASEAGEVLGCRGSAVWVRLHRARKAFRDLYASPMPTPPSEELS</sequence>
<keyword evidence="4" id="KW-0238">DNA-binding</keyword>
<dbReference type="Pfam" id="PF08281">
    <property type="entry name" value="Sigma70_r4_2"/>
    <property type="match status" value="1"/>
</dbReference>
<dbReference type="Proteomes" id="UP001601288">
    <property type="component" value="Unassembled WGS sequence"/>
</dbReference>
<organism evidence="8 9">
    <name type="scientific">Streptomyces massasporeus</name>
    <dbReference type="NCBI Taxonomy" id="67324"/>
    <lineage>
        <taxon>Bacteria</taxon>
        <taxon>Bacillati</taxon>
        <taxon>Actinomycetota</taxon>
        <taxon>Actinomycetes</taxon>
        <taxon>Kitasatosporales</taxon>
        <taxon>Streptomycetaceae</taxon>
        <taxon>Streptomyces</taxon>
    </lineage>
</organism>
<dbReference type="RefSeq" id="WP_358280077.1">
    <property type="nucleotide sequence ID" value="NZ_JBEYGJ010000007.1"/>
</dbReference>
<evidence type="ECO:0000256" key="4">
    <source>
        <dbReference type="ARBA" id="ARBA00023125"/>
    </source>
</evidence>
<dbReference type="CDD" id="cd06171">
    <property type="entry name" value="Sigma70_r4"/>
    <property type="match status" value="1"/>
</dbReference>
<feature type="domain" description="RNA polymerase sigma factor 70 region 4 type 2" evidence="7">
    <location>
        <begin position="108"/>
        <end position="157"/>
    </location>
</feature>
<comment type="similarity">
    <text evidence="1">Belongs to the sigma-70 factor family. ECF subfamily.</text>
</comment>
<keyword evidence="3" id="KW-0731">Sigma factor</keyword>
<keyword evidence="2" id="KW-0805">Transcription regulation</keyword>
<evidence type="ECO:0000313" key="9">
    <source>
        <dbReference type="Proteomes" id="UP001601288"/>
    </source>
</evidence>
<evidence type="ECO:0000256" key="2">
    <source>
        <dbReference type="ARBA" id="ARBA00023015"/>
    </source>
</evidence>
<evidence type="ECO:0000259" key="6">
    <source>
        <dbReference type="Pfam" id="PF04542"/>
    </source>
</evidence>
<dbReference type="SUPFAM" id="SSF88946">
    <property type="entry name" value="Sigma2 domain of RNA polymerase sigma factors"/>
    <property type="match status" value="1"/>
</dbReference>
<dbReference type="PANTHER" id="PTHR43133">
    <property type="entry name" value="RNA POLYMERASE ECF-TYPE SIGMA FACTO"/>
    <property type="match status" value="1"/>
</dbReference>
<proteinExistence type="inferred from homology"/>
<keyword evidence="5" id="KW-0804">Transcription</keyword>
<dbReference type="InterPro" id="IPR036388">
    <property type="entry name" value="WH-like_DNA-bd_sf"/>
</dbReference>
<dbReference type="EMBL" id="JBIAFP010000014">
    <property type="protein sequence ID" value="MFE9227692.1"/>
    <property type="molecule type" value="Genomic_DNA"/>
</dbReference>
<evidence type="ECO:0000256" key="3">
    <source>
        <dbReference type="ARBA" id="ARBA00023082"/>
    </source>
</evidence>
<comment type="caution">
    <text evidence="8">The sequence shown here is derived from an EMBL/GenBank/DDBJ whole genome shotgun (WGS) entry which is preliminary data.</text>
</comment>
<dbReference type="NCBIfam" id="TIGR02937">
    <property type="entry name" value="sigma70-ECF"/>
    <property type="match status" value="1"/>
</dbReference>
<dbReference type="InterPro" id="IPR039425">
    <property type="entry name" value="RNA_pol_sigma-70-like"/>
</dbReference>
<dbReference type="InterPro" id="IPR013324">
    <property type="entry name" value="RNA_pol_sigma_r3/r4-like"/>
</dbReference>
<dbReference type="Gene3D" id="1.10.10.10">
    <property type="entry name" value="Winged helix-like DNA-binding domain superfamily/Winged helix DNA-binding domain"/>
    <property type="match status" value="1"/>
</dbReference>
<dbReference type="InterPro" id="IPR014284">
    <property type="entry name" value="RNA_pol_sigma-70_dom"/>
</dbReference>